<protein>
    <recommendedName>
        <fullName evidence="3">Kelch motif family protein</fullName>
    </recommendedName>
</protein>
<evidence type="ECO:0008006" key="3">
    <source>
        <dbReference type="Google" id="ProtNLM"/>
    </source>
</evidence>
<dbReference type="EMBL" id="ASPP01026107">
    <property type="protein sequence ID" value="ETO07497.1"/>
    <property type="molecule type" value="Genomic_DNA"/>
</dbReference>
<dbReference type="AlphaFoldDB" id="X6M264"/>
<evidence type="ECO:0000313" key="2">
    <source>
        <dbReference type="Proteomes" id="UP000023152"/>
    </source>
</evidence>
<comment type="caution">
    <text evidence="1">The sequence shown here is derived from an EMBL/GenBank/DDBJ whole genome shotgun (WGS) entry which is preliminary data.</text>
</comment>
<dbReference type="InterPro" id="IPR015915">
    <property type="entry name" value="Kelch-typ_b-propeller"/>
</dbReference>
<organism evidence="1 2">
    <name type="scientific">Reticulomyxa filosa</name>
    <dbReference type="NCBI Taxonomy" id="46433"/>
    <lineage>
        <taxon>Eukaryota</taxon>
        <taxon>Sar</taxon>
        <taxon>Rhizaria</taxon>
        <taxon>Retaria</taxon>
        <taxon>Foraminifera</taxon>
        <taxon>Monothalamids</taxon>
        <taxon>Reticulomyxidae</taxon>
        <taxon>Reticulomyxa</taxon>
    </lineage>
</organism>
<proteinExistence type="predicted"/>
<name>X6M264_RETFI</name>
<dbReference type="SUPFAM" id="SSF50965">
    <property type="entry name" value="Galactose oxidase, central domain"/>
    <property type="match status" value="1"/>
</dbReference>
<keyword evidence="2" id="KW-1185">Reference proteome</keyword>
<dbReference type="InterPro" id="IPR011043">
    <property type="entry name" value="Gal_Oxase/kelch_b-propeller"/>
</dbReference>
<dbReference type="Proteomes" id="UP000023152">
    <property type="component" value="Unassembled WGS sequence"/>
</dbReference>
<accession>X6M264</accession>
<sequence>MGNQNTKQTTSTIFQGMKYSALDPLETNYEQAITVLTPFQSLKNLPVPFSEPQCVLHKHEILICGGYKKSDCYSYHTIKNKYKYICDYPQSIFLNGHCVMKLVDNSSYENNNEITLLSLGRYCEHTLVMKYISVWNDDNGDNNDNNDNNDNDIKKFKKPNNYNQWVSLVSNDNHIIRITRHEDDYQGMRAVIGGSNSHLLFITYRQNNISVYNLKTFKFIKRDILPIDDVIWYHCFVSKSENGQEENNIEKKGRKNEMLLFCKKIGLSIKYDEDNNTFQFRQLSVCEDIEIFNYYAYVHINNAILFFGGHCREGNKYVTSKAIHKYLIQENSWITFEYTLPIPLYKCFGILNEDNTCIHIIGGSDDKENTVPIHVKTNVNEWIASHLVRLLAAFQTIFFFNAYNKFIKMSSTKKSTVKTRSQNHLSTLDSNFRDKIRMD</sequence>
<reference evidence="1 2" key="1">
    <citation type="journal article" date="2013" name="Curr. Biol.">
        <title>The Genome of the Foraminiferan Reticulomyxa filosa.</title>
        <authorList>
            <person name="Glockner G."/>
            <person name="Hulsmann N."/>
            <person name="Schleicher M."/>
            <person name="Noegel A.A."/>
            <person name="Eichinger L."/>
            <person name="Gallinger C."/>
            <person name="Pawlowski J."/>
            <person name="Sierra R."/>
            <person name="Euteneuer U."/>
            <person name="Pillet L."/>
            <person name="Moustafa A."/>
            <person name="Platzer M."/>
            <person name="Groth M."/>
            <person name="Szafranski K."/>
            <person name="Schliwa M."/>
        </authorList>
    </citation>
    <scope>NUCLEOTIDE SEQUENCE [LARGE SCALE GENOMIC DNA]</scope>
</reference>
<evidence type="ECO:0000313" key="1">
    <source>
        <dbReference type="EMBL" id="ETO07497.1"/>
    </source>
</evidence>
<dbReference type="Gene3D" id="2.120.10.80">
    <property type="entry name" value="Kelch-type beta propeller"/>
    <property type="match status" value="1"/>
</dbReference>
<gene>
    <name evidence="1" type="ORF">RFI_29895</name>
</gene>